<gene>
    <name evidence="2" type="ORF">201phi2-1p070</name>
</gene>
<evidence type="ECO:0000313" key="3">
    <source>
        <dbReference type="Proteomes" id="UP000002421"/>
    </source>
</evidence>
<keyword evidence="1" id="KW-1133">Transmembrane helix</keyword>
<keyword evidence="1" id="KW-0812">Transmembrane</keyword>
<feature type="transmembrane region" description="Helical" evidence="1">
    <location>
        <begin position="14"/>
        <end position="32"/>
    </location>
</feature>
<organism evidence="2 3">
    <name type="scientific">Pseudomonas phage 201phi2-1</name>
    <name type="common">Pseudomonas chlororaphis phage 201phi2-1</name>
    <dbReference type="NCBI Taxonomy" id="198110"/>
    <lineage>
        <taxon>Viruses</taxon>
        <taxon>Duplodnaviria</taxon>
        <taxon>Heunggongvirae</taxon>
        <taxon>Uroviricota</taxon>
        <taxon>Caudoviricetes</taxon>
        <taxon>Chimalliviridae</taxon>
        <taxon>Serwervirus</taxon>
        <taxon>Serwervirus 201phi21</taxon>
    </lineage>
</organism>
<name>B3FK45_BP201</name>
<dbReference type="KEGG" id="vg:6372490"/>
<proteinExistence type="predicted"/>
<dbReference type="Proteomes" id="UP000002421">
    <property type="component" value="Segment"/>
</dbReference>
<evidence type="ECO:0000313" key="2">
    <source>
        <dbReference type="EMBL" id="ABY62903.1"/>
    </source>
</evidence>
<dbReference type="EMBL" id="EU197055">
    <property type="protein sequence ID" value="ABY62903.1"/>
    <property type="molecule type" value="Genomic_DNA"/>
</dbReference>
<organismHost>
    <name type="scientific">Pseudomonas chlororaphis</name>
    <dbReference type="NCBI Taxonomy" id="587753"/>
</organismHost>
<keyword evidence="3" id="KW-1185">Reference proteome</keyword>
<sequence length="84" mass="9511">MENDMRFLERKPNVWMWIFLIVLVMSATQCTIKTEESKVAQAKLEDDWNNSPEKAFRFCLVTVAGESGTATPEQINACNKAAGR</sequence>
<dbReference type="RefSeq" id="YP_001956795.1">
    <property type="nucleotide sequence ID" value="NC_010821.1"/>
</dbReference>
<evidence type="ECO:0000256" key="1">
    <source>
        <dbReference type="SAM" id="Phobius"/>
    </source>
</evidence>
<keyword evidence="1" id="KW-0472">Membrane</keyword>
<accession>B3FK45</accession>
<protein>
    <submittedName>
        <fullName evidence="2">Uncharacterized protein</fullName>
    </submittedName>
</protein>
<reference evidence="2 3" key="1">
    <citation type="journal article" date="2008" name="Virology">
        <title>Characterization of Pseudomonas chlororaphis myovirus 201varphi2-1 via genomic sequencing, mass spectrometry, and electron microscopy.</title>
        <authorList>
            <person name="Thomas J.A."/>
            <person name="Rolando M.R."/>
            <person name="Carroll C.A."/>
            <person name="Shen P.S."/>
            <person name="Belnap D.M."/>
            <person name="Weintraub S.T."/>
            <person name="Serwer P."/>
            <person name="Hardies S.C."/>
        </authorList>
    </citation>
    <scope>NUCLEOTIDE SEQUENCE</scope>
</reference>